<reference evidence="7 8" key="1">
    <citation type="submission" date="2023-12" db="EMBL/GenBank/DDBJ databases">
        <title>the genome sequence of Hyalangium sp. s54d21.</title>
        <authorList>
            <person name="Zhang X."/>
        </authorList>
    </citation>
    <scope>NUCLEOTIDE SEQUENCE [LARGE SCALE GENOMIC DNA]</scope>
    <source>
        <strain evidence="8">s54d21</strain>
    </source>
</reference>
<evidence type="ECO:0000256" key="4">
    <source>
        <dbReference type="ARBA" id="ARBA00022679"/>
    </source>
</evidence>
<dbReference type="RefSeq" id="WP_321544177.1">
    <property type="nucleotide sequence ID" value="NZ_JAXIVS010000001.1"/>
</dbReference>
<feature type="domain" description="CheR-type methyltransferase" evidence="6">
    <location>
        <begin position="1"/>
        <end position="275"/>
    </location>
</feature>
<evidence type="ECO:0000259" key="6">
    <source>
        <dbReference type="PROSITE" id="PS50123"/>
    </source>
</evidence>
<dbReference type="Gene3D" id="1.10.155.10">
    <property type="entry name" value="Chemotaxis receptor methyltransferase CheR, N-terminal domain"/>
    <property type="match status" value="1"/>
</dbReference>
<keyword evidence="8" id="KW-1185">Reference proteome</keyword>
<dbReference type="PRINTS" id="PR00996">
    <property type="entry name" value="CHERMTFRASE"/>
</dbReference>
<evidence type="ECO:0000256" key="3">
    <source>
        <dbReference type="ARBA" id="ARBA00022603"/>
    </source>
</evidence>
<dbReference type="Gene3D" id="3.40.50.150">
    <property type="entry name" value="Vaccinia Virus protein VP39"/>
    <property type="match status" value="1"/>
</dbReference>
<dbReference type="SUPFAM" id="SSF53335">
    <property type="entry name" value="S-adenosyl-L-methionine-dependent methyltransferases"/>
    <property type="match status" value="1"/>
</dbReference>
<dbReference type="InterPro" id="IPR029063">
    <property type="entry name" value="SAM-dependent_MTases_sf"/>
</dbReference>
<evidence type="ECO:0000256" key="5">
    <source>
        <dbReference type="ARBA" id="ARBA00022691"/>
    </source>
</evidence>
<keyword evidence="3" id="KW-0489">Methyltransferase</keyword>
<dbReference type="InterPro" id="IPR022641">
    <property type="entry name" value="CheR_N"/>
</dbReference>
<dbReference type="InterPro" id="IPR036804">
    <property type="entry name" value="CheR_N_sf"/>
</dbReference>
<sequence>MSLCAEDFLYLQRQVQRLSGIHLEPQSRDLVETRLMPLLRQEGLAQPCELVARLRALPEGHPFHHRVLEALTNHETAFFRDFPVFEALRGTVLPELLARRERTRELNIWCAACSFGQEPYSIAMLLEEAAAQLEGWTVRLLATDLSESALNRARAGRYGQQEINRGLPARLLVKYFRQERGQWTLHEDIRRRVEFRALNLVQDFLLPGEMDLIFLRNVMIYWDTPTRKAVLGRMRNRLAGDGYLVLGGAETTLHLDSDFERVHLHQSSWYRRRGPPQRGG</sequence>
<dbReference type="SUPFAM" id="SSF47757">
    <property type="entry name" value="Chemotaxis receptor methyltransferase CheR, N-terminal domain"/>
    <property type="match status" value="1"/>
</dbReference>
<dbReference type="EMBL" id="JAXIVS010000001">
    <property type="protein sequence ID" value="MDY7225467.1"/>
    <property type="molecule type" value="Genomic_DNA"/>
</dbReference>
<comment type="caution">
    <text evidence="7">The sequence shown here is derived from an EMBL/GenBank/DDBJ whole genome shotgun (WGS) entry which is preliminary data.</text>
</comment>
<dbReference type="EC" id="2.1.1.80" evidence="2"/>
<dbReference type="InterPro" id="IPR000780">
    <property type="entry name" value="CheR_MeTrfase"/>
</dbReference>
<dbReference type="Pfam" id="PF03705">
    <property type="entry name" value="CheR_N"/>
    <property type="match status" value="1"/>
</dbReference>
<dbReference type="SMART" id="SM00138">
    <property type="entry name" value="MeTrc"/>
    <property type="match status" value="1"/>
</dbReference>
<dbReference type="PROSITE" id="PS50123">
    <property type="entry name" value="CHER"/>
    <property type="match status" value="1"/>
</dbReference>
<organism evidence="7 8">
    <name type="scientific">Hyalangium rubrum</name>
    <dbReference type="NCBI Taxonomy" id="3103134"/>
    <lineage>
        <taxon>Bacteria</taxon>
        <taxon>Pseudomonadati</taxon>
        <taxon>Myxococcota</taxon>
        <taxon>Myxococcia</taxon>
        <taxon>Myxococcales</taxon>
        <taxon>Cystobacterineae</taxon>
        <taxon>Archangiaceae</taxon>
        <taxon>Hyalangium</taxon>
    </lineage>
</organism>
<evidence type="ECO:0000256" key="2">
    <source>
        <dbReference type="ARBA" id="ARBA00012534"/>
    </source>
</evidence>
<dbReference type="InterPro" id="IPR050903">
    <property type="entry name" value="Bact_Chemotaxis_MeTrfase"/>
</dbReference>
<name>A0ABU5GWA0_9BACT</name>
<protein>
    <recommendedName>
        <fullName evidence="2">protein-glutamate O-methyltransferase</fullName>
        <ecNumber evidence="2">2.1.1.80</ecNumber>
    </recommendedName>
</protein>
<evidence type="ECO:0000313" key="8">
    <source>
        <dbReference type="Proteomes" id="UP001291309"/>
    </source>
</evidence>
<dbReference type="InterPro" id="IPR022642">
    <property type="entry name" value="CheR_C"/>
</dbReference>
<keyword evidence="4" id="KW-0808">Transferase</keyword>
<comment type="catalytic activity">
    <reaction evidence="1">
        <text>L-glutamyl-[protein] + S-adenosyl-L-methionine = [protein]-L-glutamate 5-O-methyl ester + S-adenosyl-L-homocysteine</text>
        <dbReference type="Rhea" id="RHEA:24452"/>
        <dbReference type="Rhea" id="RHEA-COMP:10208"/>
        <dbReference type="Rhea" id="RHEA-COMP:10311"/>
        <dbReference type="ChEBI" id="CHEBI:29973"/>
        <dbReference type="ChEBI" id="CHEBI:57856"/>
        <dbReference type="ChEBI" id="CHEBI:59789"/>
        <dbReference type="ChEBI" id="CHEBI:82795"/>
        <dbReference type="EC" id="2.1.1.80"/>
    </reaction>
</comment>
<dbReference type="Proteomes" id="UP001291309">
    <property type="component" value="Unassembled WGS sequence"/>
</dbReference>
<evidence type="ECO:0000313" key="7">
    <source>
        <dbReference type="EMBL" id="MDY7225467.1"/>
    </source>
</evidence>
<keyword evidence="5" id="KW-0949">S-adenosyl-L-methionine</keyword>
<evidence type="ECO:0000256" key="1">
    <source>
        <dbReference type="ARBA" id="ARBA00001541"/>
    </source>
</evidence>
<gene>
    <name evidence="7" type="ORF">SYV04_03700</name>
</gene>
<dbReference type="PANTHER" id="PTHR24422:SF21">
    <property type="entry name" value="CHEMOTAXIS PROTEIN METHYLTRANSFERASE 1"/>
    <property type="match status" value="1"/>
</dbReference>
<dbReference type="PANTHER" id="PTHR24422">
    <property type="entry name" value="CHEMOTAXIS PROTEIN METHYLTRANSFERASE"/>
    <property type="match status" value="1"/>
</dbReference>
<proteinExistence type="predicted"/>
<dbReference type="Pfam" id="PF01739">
    <property type="entry name" value="CheR"/>
    <property type="match status" value="1"/>
</dbReference>
<accession>A0ABU5GWA0</accession>